<sequence precursor="true">MKLSTTHLHRLTVLAAVLAAPTGTVLAQQYAAYGYTSPQTQSSQQPQQTYAPQYVAAYQPNGVNMPSYNNLESVPPGPMQQAPQPAAQSAPMQPSYRMASAEPVPSPSPNNYESYSADCPTGNCGNTYDTFSGGCPPYVNGGNVCYGVCDPCCPRRHWFGGVYGLLMDRVGCGSTPLGFVTTTPGVGYYPTDDEVVLTTSDIENDVMGGAEFRFGATCASHGGCGGYGGCGTCGDSCGGCGPLAWEAAYWGLAEDTQTATIVDNNGDGERTYGMVDFRGLVYDGRPVNDYFDYGPPTTDNSVGGDVEIRQLQARNSFSAQNLELNLLRLPLLGGGFAGCCGGGSCGVGSSCDNSCGGGACGGGCCKPCCCQLTTMIGVRYMRFDEDLYLRSDFEWMNSGNYGYLGYNVESENNLVGFQMGANGAYYMCCGGRFALQCGTNAGIYLNHIEVDQWMNGLVGSGDITVNPTGDVFNSSSNDDRVAFLGEFRLGASYQCTCNCRFYAGYRALGVTGVALSANQIPGAFTSLGQIGNIDCNGSIFLHGLQSGFEFCY</sequence>
<reference evidence="3 4" key="1">
    <citation type="submission" date="2019-08" db="EMBL/GenBank/DDBJ databases">
        <title>Deep-cultivation of Planctomycetes and their phenomic and genomic characterization uncovers novel biology.</title>
        <authorList>
            <person name="Wiegand S."/>
            <person name="Jogler M."/>
            <person name="Boedeker C."/>
            <person name="Pinto D."/>
            <person name="Vollmers J."/>
            <person name="Rivas-Marin E."/>
            <person name="Kohn T."/>
            <person name="Peeters S.H."/>
            <person name="Heuer A."/>
            <person name="Rast P."/>
            <person name="Oberbeckmann S."/>
            <person name="Bunk B."/>
            <person name="Jeske O."/>
            <person name="Meyerdierks A."/>
            <person name="Storesund J.E."/>
            <person name="Kallscheuer N."/>
            <person name="Luecker S."/>
            <person name="Lage O.M."/>
            <person name="Pohl T."/>
            <person name="Merkel B.J."/>
            <person name="Hornburger P."/>
            <person name="Mueller R.-W."/>
            <person name="Bruemmer F."/>
            <person name="Labrenz M."/>
            <person name="Spormann A.M."/>
            <person name="Op den Camp H."/>
            <person name="Overmann J."/>
            <person name="Amann R."/>
            <person name="Jetten M.S.M."/>
            <person name="Mascher T."/>
            <person name="Medema M.H."/>
            <person name="Devos D.P."/>
            <person name="Kaster A.-K."/>
            <person name="Ovreas L."/>
            <person name="Rohde M."/>
            <person name="Galperin M.Y."/>
            <person name="Jogler C."/>
        </authorList>
    </citation>
    <scope>NUCLEOTIDE SEQUENCE [LARGE SCALE GENOMIC DNA]</scope>
    <source>
        <strain evidence="3 4">Pr1d</strain>
    </source>
</reference>
<gene>
    <name evidence="3" type="ORF">Pr1d_05240</name>
</gene>
<dbReference type="EMBL" id="CP042913">
    <property type="protein sequence ID" value="QEG33263.1"/>
    <property type="molecule type" value="Genomic_DNA"/>
</dbReference>
<dbReference type="KEGG" id="bgok:Pr1d_05240"/>
<evidence type="ECO:0008006" key="5">
    <source>
        <dbReference type="Google" id="ProtNLM"/>
    </source>
</evidence>
<dbReference type="RefSeq" id="WP_148072057.1">
    <property type="nucleotide sequence ID" value="NZ_CP042913.1"/>
</dbReference>
<keyword evidence="2" id="KW-0732">Signal</keyword>
<dbReference type="AlphaFoldDB" id="A0A5B9QG66"/>
<feature type="compositionally biased region" description="Low complexity" evidence="1">
    <location>
        <begin position="79"/>
        <end position="95"/>
    </location>
</feature>
<evidence type="ECO:0000256" key="2">
    <source>
        <dbReference type="SAM" id="SignalP"/>
    </source>
</evidence>
<dbReference type="Proteomes" id="UP000323917">
    <property type="component" value="Chromosome"/>
</dbReference>
<keyword evidence="4" id="KW-1185">Reference proteome</keyword>
<name>A0A5B9QG66_9BACT</name>
<feature type="signal peptide" evidence="2">
    <location>
        <begin position="1"/>
        <end position="27"/>
    </location>
</feature>
<evidence type="ECO:0000313" key="4">
    <source>
        <dbReference type="Proteomes" id="UP000323917"/>
    </source>
</evidence>
<feature type="chain" id="PRO_5022816410" description="Stigma-specific protein, Stig1" evidence="2">
    <location>
        <begin position="28"/>
        <end position="552"/>
    </location>
</feature>
<feature type="region of interest" description="Disordered" evidence="1">
    <location>
        <begin position="72"/>
        <end position="108"/>
    </location>
</feature>
<proteinExistence type="predicted"/>
<organism evidence="3 4">
    <name type="scientific">Bythopirellula goksoeyrii</name>
    <dbReference type="NCBI Taxonomy" id="1400387"/>
    <lineage>
        <taxon>Bacteria</taxon>
        <taxon>Pseudomonadati</taxon>
        <taxon>Planctomycetota</taxon>
        <taxon>Planctomycetia</taxon>
        <taxon>Pirellulales</taxon>
        <taxon>Lacipirellulaceae</taxon>
        <taxon>Bythopirellula</taxon>
    </lineage>
</organism>
<evidence type="ECO:0000313" key="3">
    <source>
        <dbReference type="EMBL" id="QEG33263.1"/>
    </source>
</evidence>
<dbReference type="OrthoDB" id="292710at2"/>
<accession>A0A5B9QG66</accession>
<evidence type="ECO:0000256" key="1">
    <source>
        <dbReference type="SAM" id="MobiDB-lite"/>
    </source>
</evidence>
<protein>
    <recommendedName>
        <fullName evidence="5">Stigma-specific protein, Stig1</fullName>
    </recommendedName>
</protein>